<comment type="caution">
    <text evidence="1">The sequence shown here is derived from an EMBL/GenBank/DDBJ whole genome shotgun (WGS) entry which is preliminary data.</text>
</comment>
<sequence length="98" mass="11102">MPLALQPQDDDGTVSRLDDLPVGLSRRRTTRYLYRDVTFTERARVQDLGGARRVHVDCSNIPLLTAFPEKSILLKLTLQEHAQGYYCTCNTYLNAQGC</sequence>
<protein>
    <submittedName>
        <fullName evidence="1">Uncharacterized protein</fullName>
    </submittedName>
</protein>
<dbReference type="EMBL" id="VSWC01000196">
    <property type="protein sequence ID" value="KAA1065555.1"/>
    <property type="molecule type" value="Genomic_DNA"/>
</dbReference>
<dbReference type="Proteomes" id="UP000324748">
    <property type="component" value="Unassembled WGS sequence"/>
</dbReference>
<keyword evidence="2" id="KW-1185">Reference proteome</keyword>
<evidence type="ECO:0000313" key="1">
    <source>
        <dbReference type="EMBL" id="KAA1065555.1"/>
    </source>
</evidence>
<proteinExistence type="predicted"/>
<accession>A0A5B0LMI2</accession>
<evidence type="ECO:0000313" key="2">
    <source>
        <dbReference type="Proteomes" id="UP000324748"/>
    </source>
</evidence>
<name>A0A5B0LMI2_PUCGR</name>
<organism evidence="1 2">
    <name type="scientific">Puccinia graminis f. sp. tritici</name>
    <dbReference type="NCBI Taxonomy" id="56615"/>
    <lineage>
        <taxon>Eukaryota</taxon>
        <taxon>Fungi</taxon>
        <taxon>Dikarya</taxon>
        <taxon>Basidiomycota</taxon>
        <taxon>Pucciniomycotina</taxon>
        <taxon>Pucciniomycetes</taxon>
        <taxon>Pucciniales</taxon>
        <taxon>Pucciniaceae</taxon>
        <taxon>Puccinia</taxon>
    </lineage>
</organism>
<reference evidence="1 2" key="1">
    <citation type="submission" date="2019-05" db="EMBL/GenBank/DDBJ databases">
        <title>Emergence of the Ug99 lineage of the wheat stem rust pathogen through somatic hybridization.</title>
        <authorList>
            <person name="Li F."/>
            <person name="Upadhyaya N.M."/>
            <person name="Sperschneider J."/>
            <person name="Matny O."/>
            <person name="Nguyen-Phuc H."/>
            <person name="Mago R."/>
            <person name="Raley C."/>
            <person name="Miller M.E."/>
            <person name="Silverstein K.A.T."/>
            <person name="Henningsen E."/>
            <person name="Hirsch C.D."/>
            <person name="Visser B."/>
            <person name="Pretorius Z.A."/>
            <person name="Steffenson B.J."/>
            <person name="Schwessinger B."/>
            <person name="Dodds P.N."/>
            <person name="Figueroa M."/>
        </authorList>
    </citation>
    <scope>NUCLEOTIDE SEQUENCE [LARGE SCALE GENOMIC DNA]</scope>
    <source>
        <strain evidence="1">21-0</strain>
    </source>
</reference>
<gene>
    <name evidence="1" type="ORF">PGT21_003058</name>
</gene>
<dbReference type="AlphaFoldDB" id="A0A5B0LMI2"/>